<keyword evidence="4" id="KW-0804">Transcription</keyword>
<name>A0ABV9ZU60_9PSEU</name>
<organism evidence="8 9">
    <name type="scientific">Actinomycetospora rhizophila</name>
    <dbReference type="NCBI Taxonomy" id="1416876"/>
    <lineage>
        <taxon>Bacteria</taxon>
        <taxon>Bacillati</taxon>
        <taxon>Actinomycetota</taxon>
        <taxon>Actinomycetes</taxon>
        <taxon>Pseudonocardiales</taxon>
        <taxon>Pseudonocardiaceae</taxon>
        <taxon>Actinomycetospora</taxon>
    </lineage>
</organism>
<dbReference type="Gene3D" id="1.10.357.10">
    <property type="entry name" value="Tetracycline Repressor, domain 2"/>
    <property type="match status" value="1"/>
</dbReference>
<dbReference type="PROSITE" id="PS50943">
    <property type="entry name" value="HTH_CROC1"/>
    <property type="match status" value="1"/>
</dbReference>
<evidence type="ECO:0000256" key="3">
    <source>
        <dbReference type="ARBA" id="ARBA00023125"/>
    </source>
</evidence>
<dbReference type="InterPro" id="IPR036271">
    <property type="entry name" value="Tet_transcr_reg_TetR-rel_C_sf"/>
</dbReference>
<evidence type="ECO:0000259" key="7">
    <source>
        <dbReference type="PROSITE" id="PS50977"/>
    </source>
</evidence>
<dbReference type="RefSeq" id="WP_378025050.1">
    <property type="nucleotide sequence ID" value="NZ_JBHSKG010000031.1"/>
</dbReference>
<dbReference type="PANTHER" id="PTHR30055:SF238">
    <property type="entry name" value="MYCOFACTOCIN BIOSYNTHESIS TRANSCRIPTIONAL REGULATOR MFTR-RELATED"/>
    <property type="match status" value="1"/>
</dbReference>
<dbReference type="SUPFAM" id="SSF46689">
    <property type="entry name" value="Homeodomain-like"/>
    <property type="match status" value="1"/>
</dbReference>
<reference evidence="9" key="1">
    <citation type="journal article" date="2019" name="Int. J. Syst. Evol. Microbiol.">
        <title>The Global Catalogue of Microorganisms (GCM) 10K type strain sequencing project: providing services to taxonomists for standard genome sequencing and annotation.</title>
        <authorList>
            <consortium name="The Broad Institute Genomics Platform"/>
            <consortium name="The Broad Institute Genome Sequencing Center for Infectious Disease"/>
            <person name="Wu L."/>
            <person name="Ma J."/>
        </authorList>
    </citation>
    <scope>NUCLEOTIDE SEQUENCE [LARGE SCALE GENOMIC DNA]</scope>
    <source>
        <strain evidence="9">XZYJ18</strain>
    </source>
</reference>
<evidence type="ECO:0000313" key="9">
    <source>
        <dbReference type="Proteomes" id="UP001596175"/>
    </source>
</evidence>
<dbReference type="Pfam" id="PF13977">
    <property type="entry name" value="TetR_C_6"/>
    <property type="match status" value="1"/>
</dbReference>
<feature type="domain" description="HTH cro/C1-type" evidence="6">
    <location>
        <begin position="24"/>
        <end position="64"/>
    </location>
</feature>
<comment type="caution">
    <text evidence="8">The sequence shown here is derived from an EMBL/GenBank/DDBJ whole genome shotgun (WGS) entry which is preliminary data.</text>
</comment>
<evidence type="ECO:0000256" key="2">
    <source>
        <dbReference type="ARBA" id="ARBA00023015"/>
    </source>
</evidence>
<keyword evidence="9" id="KW-1185">Reference proteome</keyword>
<dbReference type="InterPro" id="IPR009057">
    <property type="entry name" value="Homeodomain-like_sf"/>
</dbReference>
<dbReference type="CDD" id="cd00093">
    <property type="entry name" value="HTH_XRE"/>
    <property type="match status" value="1"/>
</dbReference>
<dbReference type="PROSITE" id="PS50977">
    <property type="entry name" value="HTH_TETR_2"/>
    <property type="match status" value="1"/>
</dbReference>
<accession>A0ABV9ZU60</accession>
<evidence type="ECO:0000256" key="5">
    <source>
        <dbReference type="PROSITE-ProRule" id="PRU00335"/>
    </source>
</evidence>
<protein>
    <submittedName>
        <fullName evidence="8">TetR family transcriptional regulator C-terminal domain-containing protein</fullName>
    </submittedName>
</protein>
<dbReference type="Pfam" id="PF00440">
    <property type="entry name" value="TetR_N"/>
    <property type="match status" value="1"/>
</dbReference>
<gene>
    <name evidence="8" type="ORF">ACFPK1_32410</name>
</gene>
<feature type="domain" description="HTH tetR-type" evidence="7">
    <location>
        <begin position="92"/>
        <end position="152"/>
    </location>
</feature>
<keyword evidence="1" id="KW-0678">Repressor</keyword>
<feature type="DNA-binding region" description="H-T-H motif" evidence="5">
    <location>
        <begin position="115"/>
        <end position="134"/>
    </location>
</feature>
<evidence type="ECO:0000259" key="6">
    <source>
        <dbReference type="PROSITE" id="PS50943"/>
    </source>
</evidence>
<dbReference type="InterPro" id="IPR001387">
    <property type="entry name" value="Cro/C1-type_HTH"/>
</dbReference>
<keyword evidence="3 5" id="KW-0238">DNA-binding</keyword>
<evidence type="ECO:0000313" key="8">
    <source>
        <dbReference type="EMBL" id="MFC5142964.1"/>
    </source>
</evidence>
<dbReference type="InterPro" id="IPR001647">
    <property type="entry name" value="HTH_TetR"/>
</dbReference>
<dbReference type="SUPFAM" id="SSF48498">
    <property type="entry name" value="Tetracyclin repressor-like, C-terminal domain"/>
    <property type="match status" value="1"/>
</dbReference>
<dbReference type="EMBL" id="JBHSKG010000031">
    <property type="protein sequence ID" value="MFC5142964.1"/>
    <property type="molecule type" value="Genomic_DNA"/>
</dbReference>
<dbReference type="InterPro" id="IPR050109">
    <property type="entry name" value="HTH-type_TetR-like_transc_reg"/>
</dbReference>
<dbReference type="InterPro" id="IPR039538">
    <property type="entry name" value="BetI_C"/>
</dbReference>
<evidence type="ECO:0000256" key="4">
    <source>
        <dbReference type="ARBA" id="ARBA00023163"/>
    </source>
</evidence>
<dbReference type="PANTHER" id="PTHR30055">
    <property type="entry name" value="HTH-TYPE TRANSCRIPTIONAL REGULATOR RUTR"/>
    <property type="match status" value="1"/>
</dbReference>
<evidence type="ECO:0000256" key="1">
    <source>
        <dbReference type="ARBA" id="ARBA00022491"/>
    </source>
</evidence>
<sequence>MADNDGLRERVAAAVDRVGTRRHVAGAIGLDETKLSKALAGRRRFTTGELAAIAGFTGVPLVWLERGSPDGDAPVTAVPAASVRETVAPDPDGARKRILDAAWTLIATAGYHRVRVADVAARAGTSSAAVHYWFPGRDALLGEALRHNVELAFERQSAALATVADPHERLVTLLDLQMPTGPVLEPEWSIWMQVWVEAVVDADRRELYAQAQDRWFRTVLLTLRDGVAAGVFRADLDPELRARQLTGLVDGLGVGVMTGASPAPAMRAALHDFIQHAILRTDAP</sequence>
<proteinExistence type="predicted"/>
<keyword evidence="2" id="KW-0805">Transcription regulation</keyword>
<dbReference type="Proteomes" id="UP001596175">
    <property type="component" value="Unassembled WGS sequence"/>
</dbReference>
<dbReference type="PRINTS" id="PR00455">
    <property type="entry name" value="HTHTETR"/>
</dbReference>